<dbReference type="InterPro" id="IPR012318">
    <property type="entry name" value="HTH_CRP"/>
</dbReference>
<sequence>MAKTEPRLSDKELMERTLRDMPAFAAWSSLGMSRLLAASRLQWHARGGSLSDKDRAPEVLVLVSGSVLYAEPAAKGLGAGAAWTLLGTGLLLGLAHMVALEDDLFEYFANDDVVAIHIQGHLLFELLDSDAERWRDMGHMVISQDLKQGDLTSSQMAGRLSRRLAETIEKLAASHGTPNKENGSIHLRLTQHDLAAMLRVSRQSVSKELASLSISGAIQLKYNGILVLDPIALQRIARPPPVQPATQVALRTGIGGRSAEERVLMERTLRGKRAFLPWSSSAMKRLLDSSRLERHPRGAVVWTSLSGIAEYVFFISGHASVGRVSPEGERFALLLFGPGDFSYIKQTRPTSLPMLHGSYDYIADSDVMSIHMPMTLILETLDSEPMLWKEALLMSERQHASYTQTVYRQVAGSLRQRLASTIHRLAELHGVRAEKSESATRLKVSQVSLALLLQANRQAVNKELKALATTGAIELGYNGLTVLDRESLGRIAIRSLDS</sequence>
<dbReference type="RefSeq" id="WP_307687129.1">
    <property type="nucleotide sequence ID" value="NZ_JAUSRD010000024.1"/>
</dbReference>
<gene>
    <name evidence="5" type="ORF">J2W31_006218</name>
</gene>
<dbReference type="SUPFAM" id="SSF51206">
    <property type="entry name" value="cAMP-binding domain-like"/>
    <property type="match status" value="1"/>
</dbReference>
<dbReference type="InterPro" id="IPR036390">
    <property type="entry name" value="WH_DNA-bd_sf"/>
</dbReference>
<organism evidence="5 6">
    <name type="scientific">Variovorax boronicumulans</name>
    <dbReference type="NCBI Taxonomy" id="436515"/>
    <lineage>
        <taxon>Bacteria</taxon>
        <taxon>Pseudomonadati</taxon>
        <taxon>Pseudomonadota</taxon>
        <taxon>Betaproteobacteria</taxon>
        <taxon>Burkholderiales</taxon>
        <taxon>Comamonadaceae</taxon>
        <taxon>Variovorax</taxon>
    </lineage>
</organism>
<evidence type="ECO:0000256" key="2">
    <source>
        <dbReference type="ARBA" id="ARBA00023125"/>
    </source>
</evidence>
<dbReference type="SUPFAM" id="SSF46785">
    <property type="entry name" value="Winged helix' DNA-binding domain"/>
    <property type="match status" value="2"/>
</dbReference>
<feature type="domain" description="HTH crp-type" evidence="4">
    <location>
        <begin position="158"/>
        <end position="231"/>
    </location>
</feature>
<feature type="domain" description="HTH crp-type" evidence="4">
    <location>
        <begin position="412"/>
        <end position="486"/>
    </location>
</feature>
<dbReference type="GO" id="GO:0006355">
    <property type="term" value="P:regulation of DNA-templated transcription"/>
    <property type="evidence" value="ECO:0007669"/>
    <property type="project" value="InterPro"/>
</dbReference>
<reference evidence="5" key="1">
    <citation type="submission" date="2023-07" db="EMBL/GenBank/DDBJ databases">
        <title>Sorghum-associated microbial communities from plants grown in Nebraska, USA.</title>
        <authorList>
            <person name="Schachtman D."/>
        </authorList>
    </citation>
    <scope>NUCLEOTIDE SEQUENCE</scope>
    <source>
        <strain evidence="5">DS3754</strain>
    </source>
</reference>
<protein>
    <submittedName>
        <fullName evidence="5">CRP-like cAMP-binding protein</fullName>
    </submittedName>
</protein>
<evidence type="ECO:0000256" key="1">
    <source>
        <dbReference type="ARBA" id="ARBA00023015"/>
    </source>
</evidence>
<dbReference type="InterPro" id="IPR018490">
    <property type="entry name" value="cNMP-bd_dom_sf"/>
</dbReference>
<evidence type="ECO:0000259" key="4">
    <source>
        <dbReference type="PROSITE" id="PS51063"/>
    </source>
</evidence>
<dbReference type="EMBL" id="JAUSRD010000024">
    <property type="protein sequence ID" value="MDP9897076.1"/>
    <property type="molecule type" value="Genomic_DNA"/>
</dbReference>
<keyword evidence="2" id="KW-0238">DNA-binding</keyword>
<dbReference type="Pfam" id="PF13545">
    <property type="entry name" value="HTH_Crp_2"/>
    <property type="match status" value="2"/>
</dbReference>
<evidence type="ECO:0000256" key="3">
    <source>
        <dbReference type="ARBA" id="ARBA00023163"/>
    </source>
</evidence>
<keyword evidence="1" id="KW-0805">Transcription regulation</keyword>
<dbReference type="InterPro" id="IPR014710">
    <property type="entry name" value="RmlC-like_jellyroll"/>
</dbReference>
<dbReference type="GO" id="GO:0003677">
    <property type="term" value="F:DNA binding"/>
    <property type="evidence" value="ECO:0007669"/>
    <property type="project" value="UniProtKB-KW"/>
</dbReference>
<keyword evidence="3" id="KW-0804">Transcription</keyword>
<accession>A0AAW8DBC3</accession>
<evidence type="ECO:0000313" key="6">
    <source>
        <dbReference type="Proteomes" id="UP001242045"/>
    </source>
</evidence>
<dbReference type="AlphaFoldDB" id="A0AAW8DBC3"/>
<name>A0AAW8DBC3_9BURK</name>
<proteinExistence type="predicted"/>
<dbReference type="PROSITE" id="PS51063">
    <property type="entry name" value="HTH_CRP_2"/>
    <property type="match status" value="2"/>
</dbReference>
<evidence type="ECO:0000313" key="5">
    <source>
        <dbReference type="EMBL" id="MDP9897076.1"/>
    </source>
</evidence>
<comment type="caution">
    <text evidence="5">The sequence shown here is derived from an EMBL/GenBank/DDBJ whole genome shotgun (WGS) entry which is preliminary data.</text>
</comment>
<dbReference type="Gene3D" id="2.60.120.10">
    <property type="entry name" value="Jelly Rolls"/>
    <property type="match status" value="2"/>
</dbReference>
<dbReference type="Proteomes" id="UP001242045">
    <property type="component" value="Unassembled WGS sequence"/>
</dbReference>